<evidence type="ECO:0000313" key="2">
    <source>
        <dbReference type="Proteomes" id="UP000215059"/>
    </source>
</evidence>
<dbReference type="AlphaFoldDB" id="A0A235FB35"/>
<dbReference type="Proteomes" id="UP000215059">
    <property type="component" value="Unassembled WGS sequence"/>
</dbReference>
<protein>
    <submittedName>
        <fullName evidence="1">Uncharacterized protein</fullName>
    </submittedName>
</protein>
<keyword evidence="2" id="KW-1185">Reference proteome</keyword>
<dbReference type="OrthoDB" id="9759476at2"/>
<name>A0A235FB35_9BACL</name>
<accession>A0A235FB35</accession>
<dbReference type="RefSeq" id="WP_094250414.1">
    <property type="nucleotide sequence ID" value="NZ_JBHLXL010000001.1"/>
</dbReference>
<dbReference type="EMBL" id="NOII01000001">
    <property type="protein sequence ID" value="OYD58452.1"/>
    <property type="molecule type" value="Genomic_DNA"/>
</dbReference>
<proteinExistence type="predicted"/>
<evidence type="ECO:0000313" key="1">
    <source>
        <dbReference type="EMBL" id="OYD58452.1"/>
    </source>
</evidence>
<organism evidence="1 2">
    <name type="scientific">Fictibacillus aquaticus</name>
    <dbReference type="NCBI Taxonomy" id="2021314"/>
    <lineage>
        <taxon>Bacteria</taxon>
        <taxon>Bacillati</taxon>
        <taxon>Bacillota</taxon>
        <taxon>Bacilli</taxon>
        <taxon>Bacillales</taxon>
        <taxon>Fictibacillaceae</taxon>
        <taxon>Fictibacillus</taxon>
    </lineage>
</organism>
<sequence length="74" mass="8339">MNIPVGLVDENGKIHYMVMRDKFLSDLSVMLRQEGITPVHTSDDKGNLKTYQAQAVILMSKGCKGHMMFIPDKD</sequence>
<gene>
    <name evidence="1" type="ORF">CGZ90_00695</name>
</gene>
<reference evidence="1 2" key="1">
    <citation type="submission" date="2017-07" db="EMBL/GenBank/DDBJ databases">
        <title>Fictibacillus sp. nov. GDSW-R2A3 Genome sequencing and assembly.</title>
        <authorList>
            <person name="Mayilraj S."/>
        </authorList>
    </citation>
    <scope>NUCLEOTIDE SEQUENCE [LARGE SCALE GENOMIC DNA]</scope>
    <source>
        <strain evidence="1 2">GDSW-R2A3</strain>
    </source>
</reference>
<comment type="caution">
    <text evidence="1">The sequence shown here is derived from an EMBL/GenBank/DDBJ whole genome shotgun (WGS) entry which is preliminary data.</text>
</comment>